<evidence type="ECO:0000256" key="7">
    <source>
        <dbReference type="ARBA" id="ARBA00023288"/>
    </source>
</evidence>
<reference evidence="8 9" key="1">
    <citation type="submission" date="2015-06" db="EMBL/GenBank/DDBJ databases">
        <title>Draft Genome Sequence of Parabacteroides goldsteinii with Putative Novel Metallo-Beta-Lactamases Isolated from a Blood Culture from a Human Patient.</title>
        <authorList>
            <person name="Krogh T.J."/>
            <person name="Agergaard C.N."/>
            <person name="Moller-Jensen J."/>
            <person name="Justesen U.S."/>
        </authorList>
    </citation>
    <scope>NUCLEOTIDE SEQUENCE [LARGE SCALE GENOMIC DNA]</scope>
    <source>
        <strain evidence="8 9">910340</strain>
    </source>
</reference>
<keyword evidence="3" id="KW-0732">Signal</keyword>
<gene>
    <name evidence="8" type="ORF">ACM15_06510</name>
</gene>
<dbReference type="Gene3D" id="2.60.40.2100">
    <property type="match status" value="1"/>
</dbReference>
<evidence type="ECO:0000256" key="2">
    <source>
        <dbReference type="ARBA" id="ARBA00007248"/>
    </source>
</evidence>
<dbReference type="PATRIC" id="fig|328812.4.peg.1472"/>
<keyword evidence="5" id="KW-0564">Palmitate</keyword>
<dbReference type="PROSITE" id="PS51257">
    <property type="entry name" value="PROKAR_LIPOPROTEIN"/>
    <property type="match status" value="1"/>
</dbReference>
<evidence type="ECO:0000256" key="1">
    <source>
        <dbReference type="ARBA" id="ARBA00004442"/>
    </source>
</evidence>
<accession>A0A0J6CMX6</accession>
<dbReference type="Pfam" id="PF08842">
    <property type="entry name" value="Mfa2"/>
    <property type="match status" value="1"/>
</dbReference>
<dbReference type="Proteomes" id="UP000036166">
    <property type="component" value="Unassembled WGS sequence"/>
</dbReference>
<sequence>MRIFSHIGKYVMSLAVMMAAGMGGCDVLHDDLSECDLYLRFRYDYNLAREDWFADQVGAVKVFLFSAEGKYIRTLTESGAALKKPEYRMPIPYKLKGCTAVVWAGKTERFYSLPEMSAGDPIEKLALKYEPKENVSNNHLDTLWHSGPLPLFTEGHTGNTETASLVRNTNDVTVGISRGNTPLDMSAFDIVIKSADGAYNYKNEPSDKTRLITYCPCPEEETPESGNSPDAGEASLPSEVRLHTLRFVKGEDITFSITEKSTGKAIDIGGGTQLDLIGYLLRSKPEGMGDQEYLDRRYLWDIRIRLGEGGDAYLALCITINNWVYWFYPTDL</sequence>
<keyword evidence="4" id="KW-0472">Membrane</keyword>
<proteinExistence type="inferred from homology"/>
<evidence type="ECO:0000256" key="3">
    <source>
        <dbReference type="ARBA" id="ARBA00022729"/>
    </source>
</evidence>
<dbReference type="Gene3D" id="2.60.40.2090">
    <property type="match status" value="1"/>
</dbReference>
<keyword evidence="7" id="KW-0449">Lipoprotein</keyword>
<organism evidence="8 9">
    <name type="scientific">Parabacteroides goldsteinii</name>
    <dbReference type="NCBI Taxonomy" id="328812"/>
    <lineage>
        <taxon>Bacteria</taxon>
        <taxon>Pseudomonadati</taxon>
        <taxon>Bacteroidota</taxon>
        <taxon>Bacteroidia</taxon>
        <taxon>Bacteroidales</taxon>
        <taxon>Tannerellaceae</taxon>
        <taxon>Parabacteroides</taxon>
    </lineage>
</organism>
<evidence type="ECO:0000256" key="6">
    <source>
        <dbReference type="ARBA" id="ARBA00023237"/>
    </source>
</evidence>
<keyword evidence="6" id="KW-0998">Cell outer membrane</keyword>
<name>A0A0J6CMX6_9BACT</name>
<comment type="subcellular location">
    <subcellularLocation>
        <location evidence="1">Cell outer membrane</location>
    </subcellularLocation>
</comment>
<comment type="caution">
    <text evidence="8">The sequence shown here is derived from an EMBL/GenBank/DDBJ whole genome shotgun (WGS) entry which is preliminary data.</text>
</comment>
<evidence type="ECO:0008006" key="10">
    <source>
        <dbReference type="Google" id="ProtNLM"/>
    </source>
</evidence>
<dbReference type="GO" id="GO:0009279">
    <property type="term" value="C:cell outer membrane"/>
    <property type="evidence" value="ECO:0007669"/>
    <property type="project" value="UniProtKB-SubCell"/>
</dbReference>
<evidence type="ECO:0000256" key="4">
    <source>
        <dbReference type="ARBA" id="ARBA00023136"/>
    </source>
</evidence>
<comment type="similarity">
    <text evidence="2">Belongs to the bacteroidetes fimbrillin superfamily. FimB/Mfa2 family.</text>
</comment>
<dbReference type="InterPro" id="IPR014941">
    <property type="entry name" value="FimB/Mfa2/Mfa3"/>
</dbReference>
<evidence type="ECO:0000313" key="8">
    <source>
        <dbReference type="EMBL" id="KMM34538.1"/>
    </source>
</evidence>
<evidence type="ECO:0000313" key="9">
    <source>
        <dbReference type="Proteomes" id="UP000036166"/>
    </source>
</evidence>
<dbReference type="AlphaFoldDB" id="A0A0J6CMX6"/>
<dbReference type="RefSeq" id="WP_048314826.1">
    <property type="nucleotide sequence ID" value="NZ_LFJV01000016.1"/>
</dbReference>
<dbReference type="EMBL" id="LFJV01000016">
    <property type="protein sequence ID" value="KMM34538.1"/>
    <property type="molecule type" value="Genomic_DNA"/>
</dbReference>
<evidence type="ECO:0000256" key="5">
    <source>
        <dbReference type="ARBA" id="ARBA00023139"/>
    </source>
</evidence>
<protein>
    <recommendedName>
        <fullName evidence="10">FimB/Mfa2 family fimbrial subunit</fullName>
    </recommendedName>
</protein>